<dbReference type="PANTHER" id="PTHR28055:SF1">
    <property type="entry name" value="ALTERED INHERITANCE OF MITOCHONDRIA PROTEIN 41, MITOCHONDRIAL"/>
    <property type="match status" value="1"/>
</dbReference>
<proteinExistence type="inferred from homology"/>
<evidence type="ECO:0000256" key="1">
    <source>
        <dbReference type="RuleBase" id="RU365099"/>
    </source>
</evidence>
<dbReference type="EMBL" id="AMGY01000006">
    <property type="protein sequence ID" value="EXJ81073.1"/>
    <property type="molecule type" value="Genomic_DNA"/>
</dbReference>
<comment type="subcellular location">
    <subcellularLocation>
        <location evidence="1">Mitochondrion</location>
    </subcellularLocation>
</comment>
<dbReference type="InterPro" id="IPR019004">
    <property type="entry name" value="YqeY/Aim41"/>
</dbReference>
<keyword evidence="3" id="KW-1185">Reference proteome</keyword>
<protein>
    <recommendedName>
        <fullName evidence="1">Altered inheritance of mitochondria protein 41</fullName>
    </recommendedName>
</protein>
<dbReference type="Gene3D" id="1.10.1510.10">
    <property type="entry name" value="Uncharacterised protein YqeY/AIM41 PF09424, N-terminal domain"/>
    <property type="match status" value="1"/>
</dbReference>
<dbReference type="OrthoDB" id="538640at2759"/>
<dbReference type="AlphaFoldDB" id="W9XLI2"/>
<comment type="similarity">
    <text evidence="1">Belongs to the AIM41 family.</text>
</comment>
<reference evidence="2 3" key="1">
    <citation type="submission" date="2013-03" db="EMBL/GenBank/DDBJ databases">
        <title>The Genome Sequence of Capronia epimyces CBS 606.96.</title>
        <authorList>
            <consortium name="The Broad Institute Genomics Platform"/>
            <person name="Cuomo C."/>
            <person name="de Hoog S."/>
            <person name="Gorbushina A."/>
            <person name="Walker B."/>
            <person name="Young S.K."/>
            <person name="Zeng Q."/>
            <person name="Gargeya S."/>
            <person name="Fitzgerald M."/>
            <person name="Haas B."/>
            <person name="Abouelleil A."/>
            <person name="Allen A.W."/>
            <person name="Alvarado L."/>
            <person name="Arachchi H.M."/>
            <person name="Berlin A.M."/>
            <person name="Chapman S.B."/>
            <person name="Gainer-Dewar J."/>
            <person name="Goldberg J."/>
            <person name="Griggs A."/>
            <person name="Gujja S."/>
            <person name="Hansen M."/>
            <person name="Howarth C."/>
            <person name="Imamovic A."/>
            <person name="Ireland A."/>
            <person name="Larimer J."/>
            <person name="McCowan C."/>
            <person name="Murphy C."/>
            <person name="Pearson M."/>
            <person name="Poon T.W."/>
            <person name="Priest M."/>
            <person name="Roberts A."/>
            <person name="Saif S."/>
            <person name="Shea T."/>
            <person name="Sisk P."/>
            <person name="Sykes S."/>
            <person name="Wortman J."/>
            <person name="Nusbaum C."/>
            <person name="Birren B."/>
        </authorList>
    </citation>
    <scope>NUCLEOTIDE SEQUENCE [LARGE SCALE GENOMIC DNA]</scope>
    <source>
        <strain evidence="2 3">CBS 606.96</strain>
    </source>
</reference>
<dbReference type="Pfam" id="PF09424">
    <property type="entry name" value="YqeY"/>
    <property type="match status" value="1"/>
</dbReference>
<dbReference type="GO" id="GO:0005739">
    <property type="term" value="C:mitochondrion"/>
    <property type="evidence" value="ECO:0007669"/>
    <property type="project" value="UniProtKB-SubCell"/>
</dbReference>
<gene>
    <name evidence="1" type="primary">AIM41</name>
    <name evidence="2" type="ORF">A1O3_07361</name>
</gene>
<comment type="caution">
    <text evidence="2">The sequence shown here is derived from an EMBL/GenBank/DDBJ whole genome shotgun (WGS) entry which is preliminary data.</text>
</comment>
<dbReference type="eggNOG" id="ENOG502SDB7">
    <property type="taxonomic scope" value="Eukaryota"/>
</dbReference>
<dbReference type="InterPro" id="IPR042184">
    <property type="entry name" value="YqeY/Aim41_N"/>
</dbReference>
<keyword evidence="1" id="KW-0496">Mitochondrion</keyword>
<dbReference type="SUPFAM" id="SSF89095">
    <property type="entry name" value="GatB/YqeY motif"/>
    <property type="match status" value="1"/>
</dbReference>
<dbReference type="GeneID" id="19171461"/>
<sequence length="203" mass="22050">MATARVSRLFSTAEPPLCVRCLQRSAAAALGLRWSSSSTAPSSTLHSRIREQLKAAMRAKDTARLTVLRGTISEINQAASGSNPIRTDMQILALLRKRRAASEAAEKEAHEAGRPDLVEKLEKEVTVIEELVGSVKVMDPQDLRNIVRATIETLRGTVSGDLKQGVVLKELLKPDGELADKPLDKKVLADVVKEELASNHNPS</sequence>
<evidence type="ECO:0000313" key="3">
    <source>
        <dbReference type="Proteomes" id="UP000019478"/>
    </source>
</evidence>
<dbReference type="GO" id="GO:0016884">
    <property type="term" value="F:carbon-nitrogen ligase activity, with glutamine as amido-N-donor"/>
    <property type="evidence" value="ECO:0007669"/>
    <property type="project" value="UniProtKB-UniRule"/>
</dbReference>
<organism evidence="2 3">
    <name type="scientific">Capronia epimyces CBS 606.96</name>
    <dbReference type="NCBI Taxonomy" id="1182542"/>
    <lineage>
        <taxon>Eukaryota</taxon>
        <taxon>Fungi</taxon>
        <taxon>Dikarya</taxon>
        <taxon>Ascomycota</taxon>
        <taxon>Pezizomycotina</taxon>
        <taxon>Eurotiomycetes</taxon>
        <taxon>Chaetothyriomycetidae</taxon>
        <taxon>Chaetothyriales</taxon>
        <taxon>Herpotrichiellaceae</taxon>
        <taxon>Capronia</taxon>
    </lineage>
</organism>
<dbReference type="STRING" id="1182542.W9XLI2"/>
<dbReference type="PANTHER" id="PTHR28055">
    <property type="entry name" value="ALTERED INHERITANCE OF MITOCHONDRIA PROTEIN 41, MITOCHONDRIAL"/>
    <property type="match status" value="1"/>
</dbReference>
<evidence type="ECO:0000313" key="2">
    <source>
        <dbReference type="EMBL" id="EXJ81073.1"/>
    </source>
</evidence>
<accession>W9XLI2</accession>
<dbReference type="RefSeq" id="XP_007735661.1">
    <property type="nucleotide sequence ID" value="XM_007737471.1"/>
</dbReference>
<dbReference type="InterPro" id="IPR003789">
    <property type="entry name" value="Asn/Gln_tRNA_amidoTrase-B-like"/>
</dbReference>
<name>W9XLI2_9EURO</name>
<dbReference type="Proteomes" id="UP000019478">
    <property type="component" value="Unassembled WGS sequence"/>
</dbReference>
<dbReference type="HOGENOM" id="CLU_079430_0_1_1"/>